<dbReference type="InterPro" id="IPR014710">
    <property type="entry name" value="RmlC-like_jellyroll"/>
</dbReference>
<evidence type="ECO:0000259" key="1">
    <source>
        <dbReference type="Pfam" id="PF07883"/>
    </source>
</evidence>
<keyword evidence="3" id="KW-1185">Reference proteome</keyword>
<feature type="domain" description="Cupin type-2" evidence="1">
    <location>
        <begin position="35"/>
        <end position="98"/>
    </location>
</feature>
<dbReference type="SUPFAM" id="SSF51182">
    <property type="entry name" value="RmlC-like cupins"/>
    <property type="match status" value="1"/>
</dbReference>
<evidence type="ECO:0000313" key="3">
    <source>
        <dbReference type="Proteomes" id="UP001597192"/>
    </source>
</evidence>
<sequence>MSLQTIDLTALALHPHQIGSKTFSRKLGITLPLAEFTMAAGESITEETSALSRLFLVLDGTLLIDVGQETTTVAAGHLASVPADVPHRLHAETDCRYLQLESPAQKGNA</sequence>
<proteinExistence type="predicted"/>
<name>A0ABW4CND8_9LACO</name>
<dbReference type="Proteomes" id="UP001597192">
    <property type="component" value="Unassembled WGS sequence"/>
</dbReference>
<dbReference type="RefSeq" id="WP_125697112.1">
    <property type="nucleotide sequence ID" value="NZ_JBHTOG010000002.1"/>
</dbReference>
<dbReference type="EMBL" id="JBHTOG010000002">
    <property type="protein sequence ID" value="MFD1431105.1"/>
    <property type="molecule type" value="Genomic_DNA"/>
</dbReference>
<dbReference type="Gene3D" id="2.60.120.10">
    <property type="entry name" value="Jelly Rolls"/>
    <property type="match status" value="1"/>
</dbReference>
<protein>
    <submittedName>
        <fullName evidence="2">Cupin domain-containing protein</fullName>
    </submittedName>
</protein>
<dbReference type="Pfam" id="PF07883">
    <property type="entry name" value="Cupin_2"/>
    <property type="match status" value="1"/>
</dbReference>
<dbReference type="InterPro" id="IPR011051">
    <property type="entry name" value="RmlC_Cupin_sf"/>
</dbReference>
<organism evidence="2 3">
    <name type="scientific">Lacticaseibacillus yichunensis</name>
    <dbReference type="NCBI Taxonomy" id="2486015"/>
    <lineage>
        <taxon>Bacteria</taxon>
        <taxon>Bacillati</taxon>
        <taxon>Bacillota</taxon>
        <taxon>Bacilli</taxon>
        <taxon>Lactobacillales</taxon>
        <taxon>Lactobacillaceae</taxon>
        <taxon>Lacticaseibacillus</taxon>
    </lineage>
</organism>
<comment type="caution">
    <text evidence="2">The sequence shown here is derived from an EMBL/GenBank/DDBJ whole genome shotgun (WGS) entry which is preliminary data.</text>
</comment>
<dbReference type="InterPro" id="IPR013096">
    <property type="entry name" value="Cupin_2"/>
</dbReference>
<gene>
    <name evidence="2" type="ORF">ACFQ47_00090</name>
</gene>
<accession>A0ABW4CND8</accession>
<evidence type="ECO:0000313" key="2">
    <source>
        <dbReference type="EMBL" id="MFD1431105.1"/>
    </source>
</evidence>
<reference evidence="3" key="1">
    <citation type="journal article" date="2019" name="Int. J. Syst. Evol. Microbiol.">
        <title>The Global Catalogue of Microorganisms (GCM) 10K type strain sequencing project: providing services to taxonomists for standard genome sequencing and annotation.</title>
        <authorList>
            <consortium name="The Broad Institute Genomics Platform"/>
            <consortium name="The Broad Institute Genome Sequencing Center for Infectious Disease"/>
            <person name="Wu L."/>
            <person name="Ma J."/>
        </authorList>
    </citation>
    <scope>NUCLEOTIDE SEQUENCE [LARGE SCALE GENOMIC DNA]</scope>
    <source>
        <strain evidence="3">CCM 8947</strain>
    </source>
</reference>